<comment type="caution">
    <text evidence="6">The sequence shown here is derived from an EMBL/GenBank/DDBJ whole genome shotgun (WGS) entry which is preliminary data.</text>
</comment>
<dbReference type="Pfam" id="PF01124">
    <property type="entry name" value="MAPEG"/>
    <property type="match status" value="1"/>
</dbReference>
<gene>
    <name evidence="6" type="ORF">PPL_04410</name>
</gene>
<dbReference type="InterPro" id="IPR001129">
    <property type="entry name" value="Membr-assoc_MAPEG"/>
</dbReference>
<dbReference type="Gene3D" id="1.20.120.550">
    <property type="entry name" value="Membrane associated eicosanoid/glutathione metabolism-like domain"/>
    <property type="match status" value="1"/>
</dbReference>
<dbReference type="PANTHER" id="PTHR35814">
    <property type="match status" value="1"/>
</dbReference>
<dbReference type="OMA" id="IAYPLIC"/>
<evidence type="ECO:0000313" key="6">
    <source>
        <dbReference type="EMBL" id="EFA82715.1"/>
    </source>
</evidence>
<name>D3B7H2_HETP5</name>
<dbReference type="SUPFAM" id="SSF161084">
    <property type="entry name" value="MAPEG domain-like"/>
    <property type="match status" value="1"/>
</dbReference>
<reference evidence="6 7" key="1">
    <citation type="journal article" date="2011" name="Genome Res.">
        <title>Phylogeny-wide analysis of social amoeba genomes highlights ancient origins for complex intercellular communication.</title>
        <authorList>
            <person name="Heidel A.J."/>
            <person name="Lawal H.M."/>
            <person name="Felder M."/>
            <person name="Schilde C."/>
            <person name="Helps N.R."/>
            <person name="Tunggal B."/>
            <person name="Rivero F."/>
            <person name="John U."/>
            <person name="Schleicher M."/>
            <person name="Eichinger L."/>
            <person name="Platzer M."/>
            <person name="Noegel A.A."/>
            <person name="Schaap P."/>
            <person name="Gloeckner G."/>
        </authorList>
    </citation>
    <scope>NUCLEOTIDE SEQUENCE [LARGE SCALE GENOMIC DNA]</scope>
    <source>
        <strain evidence="7">ATCC 26659 / Pp 5 / PN500</strain>
    </source>
</reference>
<dbReference type="GO" id="GO:0016020">
    <property type="term" value="C:membrane"/>
    <property type="evidence" value="ECO:0007669"/>
    <property type="project" value="UniProtKB-SubCell"/>
</dbReference>
<dbReference type="PANTHER" id="PTHR35814:SF1">
    <property type="entry name" value="GLUTATHIONE S-TRANSFERASE-RELATED"/>
    <property type="match status" value="1"/>
</dbReference>
<evidence type="ECO:0000256" key="3">
    <source>
        <dbReference type="ARBA" id="ARBA00022989"/>
    </source>
</evidence>
<evidence type="ECO:0000256" key="1">
    <source>
        <dbReference type="ARBA" id="ARBA00004370"/>
    </source>
</evidence>
<dbReference type="RefSeq" id="XP_020434832.1">
    <property type="nucleotide sequence ID" value="XM_020575312.1"/>
</dbReference>
<dbReference type="STRING" id="670386.D3B7H2"/>
<dbReference type="InParanoid" id="D3B7H2"/>
<dbReference type="InterPro" id="IPR023352">
    <property type="entry name" value="MAPEG-like_dom_sf"/>
</dbReference>
<comment type="subcellular location">
    <subcellularLocation>
        <location evidence="1">Membrane</location>
    </subcellularLocation>
</comment>
<accession>D3B7H2</accession>
<dbReference type="GeneID" id="31359897"/>
<evidence type="ECO:0000256" key="5">
    <source>
        <dbReference type="SAM" id="Phobius"/>
    </source>
</evidence>
<dbReference type="AlphaFoldDB" id="D3B7H2"/>
<organism evidence="6 7">
    <name type="scientific">Heterostelium pallidum (strain ATCC 26659 / Pp 5 / PN500)</name>
    <name type="common">Cellular slime mold</name>
    <name type="synonym">Polysphondylium pallidum</name>
    <dbReference type="NCBI Taxonomy" id="670386"/>
    <lineage>
        <taxon>Eukaryota</taxon>
        <taxon>Amoebozoa</taxon>
        <taxon>Evosea</taxon>
        <taxon>Eumycetozoa</taxon>
        <taxon>Dictyostelia</taxon>
        <taxon>Acytosteliales</taxon>
        <taxon>Acytosteliaceae</taxon>
        <taxon>Heterostelium</taxon>
    </lineage>
</organism>
<proteinExistence type="predicted"/>
<keyword evidence="4 5" id="KW-0472">Membrane</keyword>
<protein>
    <recommendedName>
        <fullName evidence="8">Glutathione S-transferase</fullName>
    </recommendedName>
</protein>
<evidence type="ECO:0000256" key="2">
    <source>
        <dbReference type="ARBA" id="ARBA00022692"/>
    </source>
</evidence>
<feature type="transmembrane region" description="Helical" evidence="5">
    <location>
        <begin position="6"/>
        <end position="24"/>
    </location>
</feature>
<evidence type="ECO:0008006" key="8">
    <source>
        <dbReference type="Google" id="ProtNLM"/>
    </source>
</evidence>
<keyword evidence="7" id="KW-1185">Reference proteome</keyword>
<dbReference type="Proteomes" id="UP000001396">
    <property type="component" value="Unassembled WGS sequence"/>
</dbReference>
<dbReference type="EMBL" id="ADBJ01000018">
    <property type="protein sequence ID" value="EFA82715.1"/>
    <property type="molecule type" value="Genomic_DNA"/>
</dbReference>
<sequence>MSKYKATFAGILGLVYTALLIYVIKYRIQYRILIGDGTNELLKEIANKKEGSSIDTRKYAKLLAAIRAHSNFIEYVPIQLILAAILEIQGVDKFKLKLLLCVFTIGRIAHPLGIMKSDAKGIGRPIGTLSTIGTLVISSLANICIAYPLICSKQ</sequence>
<dbReference type="FunCoup" id="D3B7H2">
    <property type="interactions" value="2"/>
</dbReference>
<keyword evidence="3 5" id="KW-1133">Transmembrane helix</keyword>
<keyword evidence="2 5" id="KW-0812">Transmembrane</keyword>
<evidence type="ECO:0000313" key="7">
    <source>
        <dbReference type="Proteomes" id="UP000001396"/>
    </source>
</evidence>
<evidence type="ECO:0000256" key="4">
    <source>
        <dbReference type="ARBA" id="ARBA00023136"/>
    </source>
</evidence>
<feature type="transmembrane region" description="Helical" evidence="5">
    <location>
        <begin position="126"/>
        <end position="150"/>
    </location>
</feature>
<feature type="transmembrane region" description="Helical" evidence="5">
    <location>
        <begin position="96"/>
        <end position="114"/>
    </location>
</feature>